<dbReference type="EMBL" id="LACI01000723">
    <property type="protein sequence ID" value="KJU86153.1"/>
    <property type="molecule type" value="Genomic_DNA"/>
</dbReference>
<dbReference type="PROSITE" id="PS51318">
    <property type="entry name" value="TAT"/>
    <property type="match status" value="1"/>
</dbReference>
<evidence type="ECO:0000256" key="5">
    <source>
        <dbReference type="ARBA" id="ARBA00023157"/>
    </source>
</evidence>
<evidence type="ECO:0000313" key="9">
    <source>
        <dbReference type="EMBL" id="KJU86153.1"/>
    </source>
</evidence>
<keyword evidence="4" id="KW-0411">Iron-sulfur</keyword>
<sequence length="163" mass="17538">MKDETQDKKGGNSKGEVSRRDFLTLSAFGAAIAASLGVAAAALRYFKADVRYEESKSFKIGKPDNFPVGTVRKLDDKKVFIFSEDKGFYAISAVCTHLGCLVYSTETGFQCPCHGSKFNDIGKVVGGPAPRGLPWFEITQDVDGSLVVDASKEVPPGTKTVFS</sequence>
<accession>A0A0F3GZL8</accession>
<dbReference type="Gene3D" id="2.102.10.10">
    <property type="entry name" value="Rieske [2Fe-2S] iron-sulphur domain"/>
    <property type="match status" value="1"/>
</dbReference>
<reference evidence="9 10" key="1">
    <citation type="submission" date="2015-02" db="EMBL/GenBank/DDBJ databases">
        <title>Single-cell genomics of uncultivated deep-branching MTB reveals a conserved set of magnetosome genes.</title>
        <authorList>
            <person name="Kolinko S."/>
            <person name="Richter M."/>
            <person name="Glockner F.O."/>
            <person name="Brachmann A."/>
            <person name="Schuler D."/>
        </authorList>
    </citation>
    <scope>NUCLEOTIDE SEQUENCE [LARGE SCALE GENOMIC DNA]</scope>
    <source>
        <strain evidence="9">TM-1</strain>
    </source>
</reference>
<dbReference type="GO" id="GO:0051537">
    <property type="term" value="F:2 iron, 2 sulfur cluster binding"/>
    <property type="evidence" value="ECO:0007669"/>
    <property type="project" value="UniProtKB-KW"/>
</dbReference>
<evidence type="ECO:0000256" key="4">
    <source>
        <dbReference type="ARBA" id="ARBA00023014"/>
    </source>
</evidence>
<dbReference type="GO" id="GO:0046872">
    <property type="term" value="F:metal ion binding"/>
    <property type="evidence" value="ECO:0007669"/>
    <property type="project" value="UniProtKB-KW"/>
</dbReference>
<evidence type="ECO:0000256" key="7">
    <source>
        <dbReference type="SAM" id="Phobius"/>
    </source>
</evidence>
<dbReference type="GO" id="GO:0016020">
    <property type="term" value="C:membrane"/>
    <property type="evidence" value="ECO:0007669"/>
    <property type="project" value="InterPro"/>
</dbReference>
<evidence type="ECO:0000256" key="3">
    <source>
        <dbReference type="ARBA" id="ARBA00023004"/>
    </source>
</evidence>
<keyword evidence="3" id="KW-0408">Iron</keyword>
<feature type="domain" description="Rieske" evidence="8">
    <location>
        <begin position="58"/>
        <end position="147"/>
    </location>
</feature>
<name>A0A0F3GZL8_9BACT</name>
<dbReference type="InterPro" id="IPR014349">
    <property type="entry name" value="Rieske_Fe-S_prot"/>
</dbReference>
<keyword evidence="7" id="KW-1133">Transmembrane helix</keyword>
<organism evidence="9 10">
    <name type="scientific">Candidatus Magnetobacterium bavaricum</name>
    <dbReference type="NCBI Taxonomy" id="29290"/>
    <lineage>
        <taxon>Bacteria</taxon>
        <taxon>Pseudomonadati</taxon>
        <taxon>Nitrospirota</taxon>
        <taxon>Thermodesulfovibrionia</taxon>
        <taxon>Thermodesulfovibrionales</taxon>
        <taxon>Candidatus Magnetobacteriaceae</taxon>
        <taxon>Candidatus Magnetobacterium</taxon>
    </lineage>
</organism>
<keyword evidence="5" id="KW-1015">Disulfide bond</keyword>
<gene>
    <name evidence="9" type="ORF">MBAV_001653</name>
</gene>
<evidence type="ECO:0000259" key="8">
    <source>
        <dbReference type="PROSITE" id="PS51296"/>
    </source>
</evidence>
<evidence type="ECO:0000256" key="2">
    <source>
        <dbReference type="ARBA" id="ARBA00022723"/>
    </source>
</evidence>
<dbReference type="CDD" id="cd03467">
    <property type="entry name" value="Rieske"/>
    <property type="match status" value="1"/>
</dbReference>
<comment type="cofactor">
    <cofactor evidence="6">
        <name>[2Fe-2S] cluster</name>
        <dbReference type="ChEBI" id="CHEBI:190135"/>
    </cofactor>
</comment>
<dbReference type="PANTHER" id="PTHR10134">
    <property type="entry name" value="CYTOCHROME B-C1 COMPLEX SUBUNIT RIESKE, MITOCHONDRIAL"/>
    <property type="match status" value="1"/>
</dbReference>
<dbReference type="Proteomes" id="UP000033423">
    <property type="component" value="Unassembled WGS sequence"/>
</dbReference>
<dbReference type="SUPFAM" id="SSF50022">
    <property type="entry name" value="ISP domain"/>
    <property type="match status" value="1"/>
</dbReference>
<keyword evidence="2" id="KW-0479">Metal-binding</keyword>
<dbReference type="Pfam" id="PF00355">
    <property type="entry name" value="Rieske"/>
    <property type="match status" value="1"/>
</dbReference>
<dbReference type="InterPro" id="IPR006311">
    <property type="entry name" value="TAT_signal"/>
</dbReference>
<dbReference type="PROSITE" id="PS51296">
    <property type="entry name" value="RIESKE"/>
    <property type="match status" value="1"/>
</dbReference>
<keyword evidence="1" id="KW-0001">2Fe-2S</keyword>
<dbReference type="AlphaFoldDB" id="A0A0F3GZL8"/>
<dbReference type="PRINTS" id="PR00162">
    <property type="entry name" value="RIESKE"/>
</dbReference>
<evidence type="ECO:0000313" key="10">
    <source>
        <dbReference type="Proteomes" id="UP000033423"/>
    </source>
</evidence>
<keyword evidence="7" id="KW-0472">Membrane</keyword>
<keyword evidence="10" id="KW-1185">Reference proteome</keyword>
<evidence type="ECO:0000256" key="6">
    <source>
        <dbReference type="ARBA" id="ARBA00034078"/>
    </source>
</evidence>
<evidence type="ECO:0000256" key="1">
    <source>
        <dbReference type="ARBA" id="ARBA00022714"/>
    </source>
</evidence>
<feature type="transmembrane region" description="Helical" evidence="7">
    <location>
        <begin position="22"/>
        <end position="46"/>
    </location>
</feature>
<dbReference type="PATRIC" id="fig|29290.4.peg.2188"/>
<protein>
    <submittedName>
        <fullName evidence="9">Rieske (2Fe-2S) domain-containing protein</fullName>
    </submittedName>
</protein>
<keyword evidence="7" id="KW-0812">Transmembrane</keyword>
<proteinExistence type="predicted"/>
<comment type="caution">
    <text evidence="9">The sequence shown here is derived from an EMBL/GenBank/DDBJ whole genome shotgun (WGS) entry which is preliminary data.</text>
</comment>
<dbReference type="InterPro" id="IPR017941">
    <property type="entry name" value="Rieske_2Fe-2S"/>
</dbReference>
<dbReference type="InterPro" id="IPR005805">
    <property type="entry name" value="Rieske_Fe-S_prot_C"/>
</dbReference>
<dbReference type="InterPro" id="IPR036922">
    <property type="entry name" value="Rieske_2Fe-2S_sf"/>
</dbReference>